<feature type="non-terminal residue" evidence="2">
    <location>
        <position position="937"/>
    </location>
</feature>
<comment type="caution">
    <text evidence="2">The sequence shown here is derived from an EMBL/GenBank/DDBJ whole genome shotgun (WGS) entry which is preliminary data.</text>
</comment>
<feature type="compositionally biased region" description="Low complexity" evidence="1">
    <location>
        <begin position="634"/>
        <end position="648"/>
    </location>
</feature>
<proteinExistence type="predicted"/>
<feature type="compositionally biased region" description="Low complexity" evidence="1">
    <location>
        <begin position="59"/>
        <end position="98"/>
    </location>
</feature>
<feature type="region of interest" description="Disordered" evidence="1">
    <location>
        <begin position="833"/>
        <end position="897"/>
    </location>
</feature>
<evidence type="ECO:0000313" key="3">
    <source>
        <dbReference type="Proteomes" id="UP001211907"/>
    </source>
</evidence>
<accession>A0AAD5SZC9</accession>
<protein>
    <submittedName>
        <fullName evidence="2">Uncharacterized protein</fullName>
    </submittedName>
</protein>
<dbReference type="EMBL" id="JADGJH010001171">
    <property type="protein sequence ID" value="KAJ3117379.1"/>
    <property type="molecule type" value="Genomic_DNA"/>
</dbReference>
<evidence type="ECO:0000313" key="2">
    <source>
        <dbReference type="EMBL" id="KAJ3117379.1"/>
    </source>
</evidence>
<name>A0AAD5SZC9_9FUNG</name>
<feature type="compositionally biased region" description="Low complexity" evidence="1">
    <location>
        <begin position="589"/>
        <end position="603"/>
    </location>
</feature>
<gene>
    <name evidence="2" type="ORF">HK100_000837</name>
</gene>
<feature type="compositionally biased region" description="Basic residues" evidence="1">
    <location>
        <begin position="46"/>
        <end position="58"/>
    </location>
</feature>
<dbReference type="AlphaFoldDB" id="A0AAD5SZC9"/>
<feature type="compositionally biased region" description="Low complexity" evidence="1">
    <location>
        <begin position="839"/>
        <end position="849"/>
    </location>
</feature>
<feature type="region of interest" description="Disordered" evidence="1">
    <location>
        <begin position="37"/>
        <end position="102"/>
    </location>
</feature>
<dbReference type="Proteomes" id="UP001211907">
    <property type="component" value="Unassembled WGS sequence"/>
</dbReference>
<organism evidence="2 3">
    <name type="scientific">Physocladia obscura</name>
    <dbReference type="NCBI Taxonomy" id="109957"/>
    <lineage>
        <taxon>Eukaryota</taxon>
        <taxon>Fungi</taxon>
        <taxon>Fungi incertae sedis</taxon>
        <taxon>Chytridiomycota</taxon>
        <taxon>Chytridiomycota incertae sedis</taxon>
        <taxon>Chytridiomycetes</taxon>
        <taxon>Chytridiales</taxon>
        <taxon>Chytriomycetaceae</taxon>
        <taxon>Physocladia</taxon>
    </lineage>
</organism>
<feature type="compositionally biased region" description="Polar residues" evidence="1">
    <location>
        <begin position="205"/>
        <end position="222"/>
    </location>
</feature>
<keyword evidence="3" id="KW-1185">Reference proteome</keyword>
<evidence type="ECO:0000256" key="1">
    <source>
        <dbReference type="SAM" id="MobiDB-lite"/>
    </source>
</evidence>
<reference evidence="2" key="1">
    <citation type="submission" date="2020-05" db="EMBL/GenBank/DDBJ databases">
        <title>Phylogenomic resolution of chytrid fungi.</title>
        <authorList>
            <person name="Stajich J.E."/>
            <person name="Amses K."/>
            <person name="Simmons R."/>
            <person name="Seto K."/>
            <person name="Myers J."/>
            <person name="Bonds A."/>
            <person name="Quandt C.A."/>
            <person name="Barry K."/>
            <person name="Liu P."/>
            <person name="Grigoriev I."/>
            <person name="Longcore J.E."/>
            <person name="James T.Y."/>
        </authorList>
    </citation>
    <scope>NUCLEOTIDE SEQUENCE</scope>
    <source>
        <strain evidence="2">JEL0513</strain>
    </source>
</reference>
<feature type="compositionally biased region" description="Polar residues" evidence="1">
    <location>
        <begin position="184"/>
        <end position="196"/>
    </location>
</feature>
<feature type="region of interest" description="Disordered" evidence="1">
    <location>
        <begin position="499"/>
        <end position="520"/>
    </location>
</feature>
<feature type="compositionally biased region" description="Polar residues" evidence="1">
    <location>
        <begin position="607"/>
        <end position="633"/>
    </location>
</feature>
<feature type="region of interest" description="Disordered" evidence="1">
    <location>
        <begin position="538"/>
        <end position="648"/>
    </location>
</feature>
<sequence>MMLEQNKHVRGFALGVVALAAVVVVARLAAAVATSVKAKPYDKSKHDKKKRASSKLRKSSSNLTVASTTTTITTASTTKSVSPSASTNASTATSPADAQSGAPLLVRDNSASFRFPASGENKSLNASKKNIAKLTTRPASPPAPAAAPEMYSAKSFHAADSQEQFPETVGTMYHAKPFYGDNNFSGASSSANQEPTTALPEFSPSAAQQSNQDITSTVSTKPINGSQPVVNYAFDRADVASLETRAALINVSGPNGQKEIPYRKPVETLVQAVASNFFSSVRIASILTTDHTKSASSVAFSSVTTATVRINEPLRSPSRKNSEACSQPKYGLDFHDVGTLATIVAINGSATFSNLSTIKVSEIIAEEHIRGRSKSPAFVSSMNGQFLQKPSSIRLPLSATTEISIAFTSRSSSPSKEITNFSEIPAQQISSVLPKSVERGNTLKPSVGTLSLAQTPVLPKVPKSATNGQQKAVEVTATAKSPEPTARELLPVAIVTDEKNSEPTARAEIHEASSERTTRVKTPETVVVNAKFLEPVVSKSVPNSPEPLASRSNTPETAKLPPIGAAPLFREKKVQESQQVITPEASLKSASQSPSTSSAQVVPRSKSPATTESTAAYRSKSPQPSAPGSVSNTSAARALSPSSVSRSKSPVTTFISSVALEKKSEDFATSTVAVVKKKSSELHVNAKEFVPRASLDSSALILSTTLRVTAQEFVPFLSTTEGSSPTGSLTSLRATATVFTPGELGDDDTYTNGEGNMSPPFLGGDPTEAYNPYASASSASSTIDGYYADYRNSMIDTNVAVWDPISGTYAYTDGYRYDGEYIHPNVEIQRAGSNEYIDSNGGVSNTSRRGSTRGGKGVRSGNGQKRQGSGTGINGNRKKSGSGSGSNGNSAPSGPTLADFIKVDKKKGVVVIADAVKAAKSQGNLTKCGKFECDDPS</sequence>
<feature type="region of interest" description="Disordered" evidence="1">
    <location>
        <begin position="184"/>
        <end position="222"/>
    </location>
</feature>